<dbReference type="EMBL" id="VSWC01000157">
    <property type="protein sequence ID" value="KAA1074629.1"/>
    <property type="molecule type" value="Genomic_DNA"/>
</dbReference>
<comment type="caution">
    <text evidence="1">The sequence shown here is derived from an EMBL/GenBank/DDBJ whole genome shotgun (WGS) entry which is preliminary data.</text>
</comment>
<sequence length="92" mass="10447">MLTKDLSMIVEVLELVDPNDNPEILLLTMMEKTSRNRTIGYQVPFRFVSACQLLQTSDHQIHHGTGRCETVYGAASDRSGAFHKSIEQGRRR</sequence>
<keyword evidence="2" id="KW-1185">Reference proteome</keyword>
<accession>A0A5B0MEL9</accession>
<dbReference type="AlphaFoldDB" id="A0A5B0MEL9"/>
<proteinExistence type="predicted"/>
<evidence type="ECO:0000313" key="2">
    <source>
        <dbReference type="Proteomes" id="UP000324748"/>
    </source>
</evidence>
<gene>
    <name evidence="1" type="ORF">PGT21_014092</name>
</gene>
<reference evidence="1 2" key="1">
    <citation type="submission" date="2019-05" db="EMBL/GenBank/DDBJ databases">
        <title>Emergence of the Ug99 lineage of the wheat stem rust pathogen through somatic hybridization.</title>
        <authorList>
            <person name="Li F."/>
            <person name="Upadhyaya N.M."/>
            <person name="Sperschneider J."/>
            <person name="Matny O."/>
            <person name="Nguyen-Phuc H."/>
            <person name="Mago R."/>
            <person name="Raley C."/>
            <person name="Miller M.E."/>
            <person name="Silverstein K.A.T."/>
            <person name="Henningsen E."/>
            <person name="Hirsch C.D."/>
            <person name="Visser B."/>
            <person name="Pretorius Z.A."/>
            <person name="Steffenson B.J."/>
            <person name="Schwessinger B."/>
            <person name="Dodds P.N."/>
            <person name="Figueroa M."/>
        </authorList>
    </citation>
    <scope>NUCLEOTIDE SEQUENCE [LARGE SCALE GENOMIC DNA]</scope>
    <source>
        <strain evidence="1">21-0</strain>
    </source>
</reference>
<name>A0A5B0MEL9_PUCGR</name>
<protein>
    <submittedName>
        <fullName evidence="1">Uncharacterized protein</fullName>
    </submittedName>
</protein>
<dbReference type="Proteomes" id="UP000324748">
    <property type="component" value="Unassembled WGS sequence"/>
</dbReference>
<evidence type="ECO:0000313" key="1">
    <source>
        <dbReference type="EMBL" id="KAA1074629.1"/>
    </source>
</evidence>
<organism evidence="1 2">
    <name type="scientific">Puccinia graminis f. sp. tritici</name>
    <dbReference type="NCBI Taxonomy" id="56615"/>
    <lineage>
        <taxon>Eukaryota</taxon>
        <taxon>Fungi</taxon>
        <taxon>Dikarya</taxon>
        <taxon>Basidiomycota</taxon>
        <taxon>Pucciniomycotina</taxon>
        <taxon>Pucciniomycetes</taxon>
        <taxon>Pucciniales</taxon>
        <taxon>Pucciniaceae</taxon>
        <taxon>Puccinia</taxon>
    </lineage>
</organism>